<dbReference type="PANTHER" id="PTHR15999">
    <property type="entry name" value="ZINC FINGER CW-TYPE PWWP DOMAIN PROTEIN 1"/>
    <property type="match status" value="1"/>
</dbReference>
<dbReference type="OrthoDB" id="757982at2759"/>
<gene>
    <name evidence="2" type="ORF">J437_LFUL011050</name>
</gene>
<dbReference type="Pfam" id="PF00855">
    <property type="entry name" value="PWWP"/>
    <property type="match status" value="1"/>
</dbReference>
<dbReference type="Gene3D" id="2.30.30.140">
    <property type="match status" value="1"/>
</dbReference>
<evidence type="ECO:0000313" key="3">
    <source>
        <dbReference type="Proteomes" id="UP000792457"/>
    </source>
</evidence>
<reference evidence="2" key="1">
    <citation type="submission" date="2013-04" db="EMBL/GenBank/DDBJ databases">
        <authorList>
            <person name="Qu J."/>
            <person name="Murali S.C."/>
            <person name="Bandaranaike D."/>
            <person name="Bellair M."/>
            <person name="Blankenburg K."/>
            <person name="Chao H."/>
            <person name="Dinh H."/>
            <person name="Doddapaneni H."/>
            <person name="Downs B."/>
            <person name="Dugan-Rocha S."/>
            <person name="Elkadiri S."/>
            <person name="Gnanaolivu R.D."/>
            <person name="Hernandez B."/>
            <person name="Javaid M."/>
            <person name="Jayaseelan J.C."/>
            <person name="Lee S."/>
            <person name="Li M."/>
            <person name="Ming W."/>
            <person name="Munidasa M."/>
            <person name="Muniz J."/>
            <person name="Nguyen L."/>
            <person name="Ongeri F."/>
            <person name="Osuji N."/>
            <person name="Pu L.-L."/>
            <person name="Puazo M."/>
            <person name="Qu C."/>
            <person name="Quiroz J."/>
            <person name="Raj R."/>
            <person name="Weissenberger G."/>
            <person name="Xin Y."/>
            <person name="Zou X."/>
            <person name="Han Y."/>
            <person name="Richards S."/>
            <person name="Worley K."/>
            <person name="Muzny D."/>
            <person name="Gibbs R."/>
        </authorList>
    </citation>
    <scope>NUCLEOTIDE SEQUENCE</scope>
    <source>
        <strain evidence="2">Sampled in the wild</strain>
    </source>
</reference>
<proteinExistence type="predicted"/>
<accession>A0A8K0P2X2</accession>
<feature type="non-terminal residue" evidence="2">
    <location>
        <position position="72"/>
    </location>
</feature>
<reference evidence="2" key="2">
    <citation type="submission" date="2017-10" db="EMBL/GenBank/DDBJ databases">
        <title>Ladona fulva Genome sequencing and assembly.</title>
        <authorList>
            <person name="Murali S."/>
            <person name="Richards S."/>
            <person name="Bandaranaike D."/>
            <person name="Bellair M."/>
            <person name="Blankenburg K."/>
            <person name="Chao H."/>
            <person name="Dinh H."/>
            <person name="Doddapaneni H."/>
            <person name="Dugan-Rocha S."/>
            <person name="Elkadiri S."/>
            <person name="Gnanaolivu R."/>
            <person name="Hernandez B."/>
            <person name="Skinner E."/>
            <person name="Javaid M."/>
            <person name="Lee S."/>
            <person name="Li M."/>
            <person name="Ming W."/>
            <person name="Munidasa M."/>
            <person name="Muniz J."/>
            <person name="Nguyen L."/>
            <person name="Hughes D."/>
            <person name="Osuji N."/>
            <person name="Pu L.-L."/>
            <person name="Puazo M."/>
            <person name="Qu C."/>
            <person name="Quiroz J."/>
            <person name="Raj R."/>
            <person name="Weissenberger G."/>
            <person name="Xin Y."/>
            <person name="Zou X."/>
            <person name="Han Y."/>
            <person name="Worley K."/>
            <person name="Muzny D."/>
            <person name="Gibbs R."/>
        </authorList>
    </citation>
    <scope>NUCLEOTIDE SEQUENCE</scope>
    <source>
        <strain evidence="2">Sampled in the wild</strain>
    </source>
</reference>
<dbReference type="InterPro" id="IPR042778">
    <property type="entry name" value="ZCWPW1/ZCWPW2"/>
</dbReference>
<protein>
    <recommendedName>
        <fullName evidence="1">PWWP domain-containing protein</fullName>
    </recommendedName>
</protein>
<evidence type="ECO:0000313" key="2">
    <source>
        <dbReference type="EMBL" id="KAG8231082.1"/>
    </source>
</evidence>
<dbReference type="EMBL" id="KZ308530">
    <property type="protein sequence ID" value="KAG8231082.1"/>
    <property type="molecule type" value="Genomic_DNA"/>
</dbReference>
<keyword evidence="3" id="KW-1185">Reference proteome</keyword>
<dbReference type="Proteomes" id="UP000792457">
    <property type="component" value="Unassembled WGS sequence"/>
</dbReference>
<evidence type="ECO:0000259" key="1">
    <source>
        <dbReference type="PROSITE" id="PS50812"/>
    </source>
</evidence>
<dbReference type="PROSITE" id="PS50812">
    <property type="entry name" value="PWWP"/>
    <property type="match status" value="1"/>
</dbReference>
<sequence length="72" mass="8635">MVWGRVAGYPWWPAMVDDDPDVEQYYWITEYCDIPTHYNVSFFDEKPVTRAWLTNGALTKYVTNEKRKDLLK</sequence>
<comment type="caution">
    <text evidence="2">The sequence shown here is derived from an EMBL/GenBank/DDBJ whole genome shotgun (WGS) entry which is preliminary data.</text>
</comment>
<feature type="domain" description="PWWP" evidence="1">
    <location>
        <begin position="1"/>
        <end position="53"/>
    </location>
</feature>
<dbReference type="AlphaFoldDB" id="A0A8K0P2X2"/>
<dbReference type="PANTHER" id="PTHR15999:SF2">
    <property type="entry name" value="ZINC FINGER CW-TYPE PWWP DOMAIN PROTEIN 1"/>
    <property type="match status" value="1"/>
</dbReference>
<dbReference type="SUPFAM" id="SSF63748">
    <property type="entry name" value="Tudor/PWWP/MBT"/>
    <property type="match status" value="1"/>
</dbReference>
<name>A0A8K0P2X2_LADFU</name>
<dbReference type="InterPro" id="IPR000313">
    <property type="entry name" value="PWWP_dom"/>
</dbReference>
<organism evidence="2 3">
    <name type="scientific">Ladona fulva</name>
    <name type="common">Scarce chaser dragonfly</name>
    <name type="synonym">Libellula fulva</name>
    <dbReference type="NCBI Taxonomy" id="123851"/>
    <lineage>
        <taxon>Eukaryota</taxon>
        <taxon>Metazoa</taxon>
        <taxon>Ecdysozoa</taxon>
        <taxon>Arthropoda</taxon>
        <taxon>Hexapoda</taxon>
        <taxon>Insecta</taxon>
        <taxon>Pterygota</taxon>
        <taxon>Palaeoptera</taxon>
        <taxon>Odonata</taxon>
        <taxon>Epiprocta</taxon>
        <taxon>Anisoptera</taxon>
        <taxon>Libelluloidea</taxon>
        <taxon>Libellulidae</taxon>
        <taxon>Ladona</taxon>
    </lineage>
</organism>